<dbReference type="Gene3D" id="1.20.120.450">
    <property type="entry name" value="dinb family like domain"/>
    <property type="match status" value="1"/>
</dbReference>
<keyword evidence="3" id="KW-1185">Reference proteome</keyword>
<organism evidence="2 3">
    <name type="scientific">Rhodanobacter thiooxydans</name>
    <dbReference type="NCBI Taxonomy" id="416169"/>
    <lineage>
        <taxon>Bacteria</taxon>
        <taxon>Pseudomonadati</taxon>
        <taxon>Pseudomonadota</taxon>
        <taxon>Gammaproteobacteria</taxon>
        <taxon>Lysobacterales</taxon>
        <taxon>Rhodanobacteraceae</taxon>
        <taxon>Rhodanobacter</taxon>
    </lineage>
</organism>
<evidence type="ECO:0000259" key="1">
    <source>
        <dbReference type="Pfam" id="PF12867"/>
    </source>
</evidence>
<comment type="caution">
    <text evidence="2">The sequence shown here is derived from an EMBL/GenBank/DDBJ whole genome shotgun (WGS) entry which is preliminary data.</text>
</comment>
<gene>
    <name evidence="2" type="ORF">RHOFW104T7_06145</name>
</gene>
<dbReference type="SUPFAM" id="SSF109854">
    <property type="entry name" value="DinB/YfiT-like putative metalloenzymes"/>
    <property type="match status" value="1"/>
</dbReference>
<evidence type="ECO:0000313" key="2">
    <source>
        <dbReference type="EMBL" id="KZC24916.1"/>
    </source>
</evidence>
<dbReference type="AlphaFoldDB" id="A0A154QMB7"/>
<dbReference type="InterPro" id="IPR024775">
    <property type="entry name" value="DinB-like"/>
</dbReference>
<protein>
    <recommendedName>
        <fullName evidence="1">DinB-like domain-containing protein</fullName>
    </recommendedName>
</protein>
<dbReference type="InterPro" id="IPR034660">
    <property type="entry name" value="DinB/YfiT-like"/>
</dbReference>
<reference evidence="2 3" key="1">
    <citation type="journal article" date="2016" name="MBio">
        <title>Lateral Gene Transfer in a Heavy Metal-Contaminated-Groundwater Microbial Community.</title>
        <authorList>
            <person name="Hemme C.L."/>
            <person name="Green S.J."/>
            <person name="Rishishwar L."/>
            <person name="Prakash O."/>
            <person name="Pettenato A."/>
            <person name="Chakraborty R."/>
            <person name="Deutschbauer A.M."/>
            <person name="Van Nostrand J.D."/>
            <person name="Wu L."/>
            <person name="He Z."/>
            <person name="Jordan I.K."/>
            <person name="Hazen T.C."/>
            <person name="Arkin A.P."/>
            <person name="Kostka J.E."/>
            <person name="Zhou J."/>
        </authorList>
    </citation>
    <scope>NUCLEOTIDE SEQUENCE [LARGE SCALE GENOMIC DNA]</scope>
    <source>
        <strain evidence="2 3">FW104-T7</strain>
    </source>
</reference>
<name>A0A154QMB7_9GAMM</name>
<dbReference type="Pfam" id="PF12867">
    <property type="entry name" value="DinB_2"/>
    <property type="match status" value="1"/>
</dbReference>
<dbReference type="Proteomes" id="UP000076131">
    <property type="component" value="Unassembled WGS sequence"/>
</dbReference>
<accession>A0A154QMB7</accession>
<dbReference type="STRING" id="416169.RHOFW104T7_06145"/>
<dbReference type="RefSeq" id="WP_007511837.1">
    <property type="nucleotide sequence ID" value="NZ_LVJS01000016.1"/>
</dbReference>
<sequence>MLIENLGTTREKLLASLEGLTEEQLNAKPHTGGPSIGQIVHHLYASERETAAMVLDALQSRSGKVEEKDASLLAAGLQQGCDEEQATAERFTKAQLIRLLEESRFRDLQSVFNETHECVLAERSLEHPAFGRVSLKNLLDTIWIHDELHGKQIAAIRQSL</sequence>
<dbReference type="EMBL" id="LVJS01000016">
    <property type="protein sequence ID" value="KZC24916.1"/>
    <property type="molecule type" value="Genomic_DNA"/>
</dbReference>
<feature type="domain" description="DinB-like" evidence="1">
    <location>
        <begin position="7"/>
        <end position="153"/>
    </location>
</feature>
<proteinExistence type="predicted"/>
<evidence type="ECO:0000313" key="3">
    <source>
        <dbReference type="Proteomes" id="UP000076131"/>
    </source>
</evidence>